<dbReference type="Proteomes" id="UP001222027">
    <property type="component" value="Unassembled WGS sequence"/>
</dbReference>
<protein>
    <submittedName>
        <fullName evidence="2">Uncharacterized protein</fullName>
    </submittedName>
</protein>
<evidence type="ECO:0000256" key="1">
    <source>
        <dbReference type="SAM" id="MobiDB-lite"/>
    </source>
</evidence>
<name>A0AAV8PIF5_ENSVE</name>
<accession>A0AAV8PIF5</accession>
<dbReference type="Gene3D" id="2.170.270.10">
    <property type="entry name" value="SET domain"/>
    <property type="match status" value="1"/>
</dbReference>
<reference evidence="2 3" key="1">
    <citation type="submission" date="2022-12" db="EMBL/GenBank/DDBJ databases">
        <title>Chromosome-scale assembly of the Ensete ventricosum genome.</title>
        <authorList>
            <person name="Dussert Y."/>
            <person name="Stocks J."/>
            <person name="Wendawek A."/>
            <person name="Woldeyes F."/>
            <person name="Nichols R.A."/>
            <person name="Borrell J.S."/>
        </authorList>
    </citation>
    <scope>NUCLEOTIDE SEQUENCE [LARGE SCALE GENOMIC DNA]</scope>
    <source>
        <strain evidence="3">cv. Maze</strain>
        <tissue evidence="2">Seeds</tissue>
    </source>
</reference>
<organism evidence="2 3">
    <name type="scientific">Ensete ventricosum</name>
    <name type="common">Abyssinian banana</name>
    <name type="synonym">Musa ensete</name>
    <dbReference type="NCBI Taxonomy" id="4639"/>
    <lineage>
        <taxon>Eukaryota</taxon>
        <taxon>Viridiplantae</taxon>
        <taxon>Streptophyta</taxon>
        <taxon>Embryophyta</taxon>
        <taxon>Tracheophyta</taxon>
        <taxon>Spermatophyta</taxon>
        <taxon>Magnoliopsida</taxon>
        <taxon>Liliopsida</taxon>
        <taxon>Zingiberales</taxon>
        <taxon>Musaceae</taxon>
        <taxon>Ensete</taxon>
    </lineage>
</organism>
<dbReference type="PANTHER" id="PTHR13793">
    <property type="entry name" value="PHD FINGER PROTEINS"/>
    <property type="match status" value="1"/>
</dbReference>
<feature type="region of interest" description="Disordered" evidence="1">
    <location>
        <begin position="1"/>
        <end position="28"/>
    </location>
</feature>
<evidence type="ECO:0000313" key="3">
    <source>
        <dbReference type="Proteomes" id="UP001222027"/>
    </source>
</evidence>
<gene>
    <name evidence="2" type="ORF">OPV22_013610</name>
</gene>
<sequence>MEPPKENRSSGFRMGVKQPKGFRGRQELHGCKPNNLRIAIEEEAFLAEHGFTGVQVDGMGTSGEPAYVSGIKEATGSNHDEEYQSENKAKMKKQELKLVSNYFFFALCCLDKNGKQITEKVSYCAHHRAPNPDTVLIIHTPQGEEKDLELFSTFRERLYPLQSTEKSRVCFGRSGIHGWGLFARRNIQEEEMVSLSFIEILNTRLK</sequence>
<keyword evidence="3" id="KW-1185">Reference proteome</keyword>
<dbReference type="PANTHER" id="PTHR13793:SF159">
    <property type="entry name" value="HISTONE-LYSINE N-METHYLTRANSFERASE ATX3"/>
    <property type="match status" value="1"/>
</dbReference>
<dbReference type="AlphaFoldDB" id="A0AAV8PIF5"/>
<comment type="caution">
    <text evidence="2">The sequence shown here is derived from an EMBL/GenBank/DDBJ whole genome shotgun (WGS) entry which is preliminary data.</text>
</comment>
<dbReference type="GO" id="GO:0006357">
    <property type="term" value="P:regulation of transcription by RNA polymerase II"/>
    <property type="evidence" value="ECO:0007669"/>
    <property type="project" value="TreeGrafter"/>
</dbReference>
<proteinExistence type="predicted"/>
<dbReference type="InterPro" id="IPR050701">
    <property type="entry name" value="Histone_Mod_Regulator"/>
</dbReference>
<evidence type="ECO:0000313" key="2">
    <source>
        <dbReference type="EMBL" id="KAJ8491889.1"/>
    </source>
</evidence>
<dbReference type="InterPro" id="IPR046341">
    <property type="entry name" value="SET_dom_sf"/>
</dbReference>
<dbReference type="EMBL" id="JAQQAF010000004">
    <property type="protein sequence ID" value="KAJ8491889.1"/>
    <property type="molecule type" value="Genomic_DNA"/>
</dbReference>
<dbReference type="SUPFAM" id="SSF82199">
    <property type="entry name" value="SET domain"/>
    <property type="match status" value="1"/>
</dbReference>